<dbReference type="PROSITE" id="PS00102">
    <property type="entry name" value="PHOSPHORYLASE"/>
    <property type="match status" value="1"/>
</dbReference>
<dbReference type="SUPFAM" id="SSF53756">
    <property type="entry name" value="UDP-Glycosyltransferase/glycogen phosphorylase"/>
    <property type="match status" value="1"/>
</dbReference>
<comment type="catalytic activity">
    <reaction evidence="1 10">
        <text>[(1-&gt;4)-alpha-D-glucosyl](n) + phosphate = [(1-&gt;4)-alpha-D-glucosyl](n-1) + alpha-D-glucose 1-phosphate</text>
        <dbReference type="Rhea" id="RHEA:41732"/>
        <dbReference type="Rhea" id="RHEA-COMP:9584"/>
        <dbReference type="Rhea" id="RHEA-COMP:9586"/>
        <dbReference type="ChEBI" id="CHEBI:15444"/>
        <dbReference type="ChEBI" id="CHEBI:43474"/>
        <dbReference type="ChEBI" id="CHEBI:58601"/>
        <dbReference type="EC" id="2.4.1.1"/>
    </reaction>
</comment>
<dbReference type="KEGG" id="mana:MAMMFC1_01029"/>
<evidence type="ECO:0000256" key="6">
    <source>
        <dbReference type="ARBA" id="ARBA00022898"/>
    </source>
</evidence>
<comment type="similarity">
    <text evidence="3 10">Belongs to the glycogen phosphorylase family.</text>
</comment>
<dbReference type="GO" id="GO:0005980">
    <property type="term" value="P:glycogen catabolic process"/>
    <property type="evidence" value="ECO:0007669"/>
    <property type="project" value="TreeGrafter"/>
</dbReference>
<protein>
    <recommendedName>
        <fullName evidence="10">Alpha-1,4 glucan phosphorylase</fullName>
        <ecNumber evidence="10">2.4.1.1</ecNumber>
    </recommendedName>
</protein>
<accession>A0A348AH33</accession>
<dbReference type="EC" id="2.4.1.1" evidence="10"/>
<evidence type="ECO:0000256" key="8">
    <source>
        <dbReference type="ARBA" id="ARBA00025174"/>
    </source>
</evidence>
<evidence type="ECO:0000256" key="7">
    <source>
        <dbReference type="ARBA" id="ARBA00023277"/>
    </source>
</evidence>
<dbReference type="PANTHER" id="PTHR11468">
    <property type="entry name" value="GLYCOGEN PHOSPHORYLASE"/>
    <property type="match status" value="1"/>
</dbReference>
<keyword evidence="7 10" id="KW-0119">Carbohydrate metabolism</keyword>
<dbReference type="PANTHER" id="PTHR11468:SF3">
    <property type="entry name" value="GLYCOGEN PHOSPHORYLASE, LIVER FORM"/>
    <property type="match status" value="1"/>
</dbReference>
<dbReference type="InterPro" id="IPR035090">
    <property type="entry name" value="Pyridoxal_P_attach_site"/>
</dbReference>
<evidence type="ECO:0000256" key="3">
    <source>
        <dbReference type="ARBA" id="ARBA00006047"/>
    </source>
</evidence>
<dbReference type="Pfam" id="PF00343">
    <property type="entry name" value="Phosphorylase"/>
    <property type="match status" value="1"/>
</dbReference>
<dbReference type="GO" id="GO:0005737">
    <property type="term" value="C:cytoplasm"/>
    <property type="evidence" value="ECO:0007669"/>
    <property type="project" value="TreeGrafter"/>
</dbReference>
<dbReference type="InterPro" id="IPR000811">
    <property type="entry name" value="Glyco_trans_35"/>
</dbReference>
<proteinExistence type="inferred from homology"/>
<evidence type="ECO:0000256" key="4">
    <source>
        <dbReference type="ARBA" id="ARBA00022676"/>
    </source>
</evidence>
<dbReference type="Gene3D" id="3.40.50.2000">
    <property type="entry name" value="Glycogen Phosphorylase B"/>
    <property type="match status" value="2"/>
</dbReference>
<sequence length="826" mass="94658">MFKTTEEFKTEFVDKLQTLFGQSLDDSSPKDKYIALASLIRDHISKRWYQTNKQYRYSGEKQVYYFSMEFLLGKLLVNNLFNLGIKDICRQGLAEMGISLEELEALEPDAGLGNGGLGRLAACFLDSLAALQFPGHGCGIRYRHGLFEQKIINGYQVELPDNWLEDGYVWEVRKADRAVTVKFGGNVRMETHEGQCIFYHENYEPVRAVPYDVPVVGYNCETVNTLRLWSAEADEFDFSSFSKGDYLKAVEYKYNVEATTQVLYPDDNYQEGRILRLKQQYFFVAAGIASIVRRYMKNHCEAYNSITKFHEYISIHINDTHPALAIPELMRVFIDEEGLSWEEAWHITVNTVSYTNHTILPEAMEKWPIDMFKCLLPRIYMIVEEINKRYCAALWQRYPGEWEKIRRMAIIADGYVHMAHLAVVGSHSVNGVAKIHSEILKKQVMANFHEFYPYRFNNKTNGVTHRRWLANANPQLAALITDTIGFSWLAHPTDLTNLHKYAGDAVFQEKIAQVKRHNKEVLAKYIKDHNGITVDVDSIFDVHVKRIHAYKRQTLNVLHIMDLYNRLKESPDLDIAPRTFIFGGKAAPGYHLAKRTIKLITTLAGMVNKDPLVKNKIKIVFLENYSVSLAELIIPAADVSEQISTASKEASGTGNMKFMMNGAVTICTLDGANIEMRDEVGAENIIVFGLTADEVIRYYTQGGYNVLDLYHSDKRIKMLVDQLTNGFFPVGFDEFDAIYHSLIRTNDEYFVLKDFGTYISAQNRINEFYKNQSSWRKLSINNIAFSGRFSTDRTISEYAIGIWKIKPLVVRVGGRQYSSPACLLDD</sequence>
<evidence type="ECO:0000256" key="9">
    <source>
        <dbReference type="PIRSR" id="PIRSR000460-1"/>
    </source>
</evidence>
<dbReference type="EMBL" id="AP018449">
    <property type="protein sequence ID" value="BBB90381.1"/>
    <property type="molecule type" value="Genomic_DNA"/>
</dbReference>
<dbReference type="InterPro" id="IPR011833">
    <property type="entry name" value="Glycg_phsphrylas"/>
</dbReference>
<comment type="cofactor">
    <cofactor evidence="2 10">
        <name>pyridoxal 5'-phosphate</name>
        <dbReference type="ChEBI" id="CHEBI:597326"/>
    </cofactor>
</comment>
<dbReference type="NCBIfam" id="TIGR02093">
    <property type="entry name" value="P_ylase"/>
    <property type="match status" value="1"/>
</dbReference>
<dbReference type="GO" id="GO:0008184">
    <property type="term" value="F:glycogen phosphorylase activity"/>
    <property type="evidence" value="ECO:0007669"/>
    <property type="project" value="InterPro"/>
</dbReference>
<dbReference type="PIRSF" id="PIRSF000460">
    <property type="entry name" value="Pprylas_GlgP"/>
    <property type="match status" value="1"/>
</dbReference>
<keyword evidence="12" id="KW-1185">Reference proteome</keyword>
<evidence type="ECO:0000256" key="5">
    <source>
        <dbReference type="ARBA" id="ARBA00022679"/>
    </source>
</evidence>
<comment type="function">
    <text evidence="10">Allosteric enzyme that catalyzes the rate-limiting step in glycogen catabolism, the phosphorolytic cleavage of glycogen to produce glucose-1-phosphate, and plays a central role in maintaining cellular and organismal glucose homeostasis.</text>
</comment>
<evidence type="ECO:0000313" key="12">
    <source>
        <dbReference type="Proteomes" id="UP000276437"/>
    </source>
</evidence>
<keyword evidence="6 9" id="KW-0663">Pyridoxal phosphate</keyword>
<dbReference type="GO" id="GO:0030170">
    <property type="term" value="F:pyridoxal phosphate binding"/>
    <property type="evidence" value="ECO:0007669"/>
    <property type="project" value="InterPro"/>
</dbReference>
<dbReference type="RefSeq" id="WP_126307047.1">
    <property type="nucleotide sequence ID" value="NZ_AP018449.1"/>
</dbReference>
<dbReference type="FunFam" id="3.40.50.2000:FF:000149">
    <property type="entry name" value="Glycogen phosphorylase, muscle form"/>
    <property type="match status" value="1"/>
</dbReference>
<keyword evidence="5 10" id="KW-0808">Transferase</keyword>
<dbReference type="OrthoDB" id="9760804at2"/>
<evidence type="ECO:0000313" key="11">
    <source>
        <dbReference type="EMBL" id="BBB90381.1"/>
    </source>
</evidence>
<dbReference type="CDD" id="cd04300">
    <property type="entry name" value="GT35_Glycogen_Phosphorylase"/>
    <property type="match status" value="1"/>
</dbReference>
<gene>
    <name evidence="11" type="primary">glgP_1</name>
    <name evidence="11" type="ORF">MAMMFC1_01029</name>
</gene>
<keyword evidence="4 10" id="KW-0328">Glycosyltransferase</keyword>
<reference evidence="11 12" key="1">
    <citation type="journal article" date="2018" name="Int. J. Syst. Evol. Microbiol.">
        <title>Methylomusa anaerophila gen. nov., sp. nov., an anaerobic methanol-utilizing bacterium isolated from a microbial fuel cell.</title>
        <authorList>
            <person name="Amano N."/>
            <person name="Yamamuro A."/>
            <person name="Miyahara M."/>
            <person name="Kouzuma A."/>
            <person name="Abe T."/>
            <person name="Watanabe K."/>
        </authorList>
    </citation>
    <scope>NUCLEOTIDE SEQUENCE [LARGE SCALE GENOMIC DNA]</scope>
    <source>
        <strain evidence="11 12">MMFC1</strain>
    </source>
</reference>
<name>A0A348AH33_9FIRM</name>
<feature type="modified residue" description="N6-(pyridoxal phosphate)lysine" evidence="9">
    <location>
        <position position="657"/>
    </location>
</feature>
<dbReference type="Proteomes" id="UP000276437">
    <property type="component" value="Chromosome"/>
</dbReference>
<organism evidence="11 12">
    <name type="scientific">Methylomusa anaerophila</name>
    <dbReference type="NCBI Taxonomy" id="1930071"/>
    <lineage>
        <taxon>Bacteria</taxon>
        <taxon>Bacillati</taxon>
        <taxon>Bacillota</taxon>
        <taxon>Negativicutes</taxon>
        <taxon>Selenomonadales</taxon>
        <taxon>Sporomusaceae</taxon>
        <taxon>Methylomusa</taxon>
    </lineage>
</organism>
<evidence type="ECO:0000256" key="10">
    <source>
        <dbReference type="RuleBase" id="RU000587"/>
    </source>
</evidence>
<evidence type="ECO:0000256" key="1">
    <source>
        <dbReference type="ARBA" id="ARBA00001275"/>
    </source>
</evidence>
<dbReference type="AlphaFoldDB" id="A0A348AH33"/>
<evidence type="ECO:0000256" key="2">
    <source>
        <dbReference type="ARBA" id="ARBA00001933"/>
    </source>
</evidence>
<comment type="function">
    <text evidence="8">Phosphorylase is an important allosteric enzyme in carbohydrate metabolism. Enzymes from different sources differ in their regulatory mechanisms and in their natural substrates. However, all known phosphorylases share catalytic and structural properties.</text>
</comment>